<comment type="caution">
    <text evidence="2">The sequence shown here is derived from an EMBL/GenBank/DDBJ whole genome shotgun (WGS) entry which is preliminary data.</text>
</comment>
<evidence type="ECO:0000313" key="2">
    <source>
        <dbReference type="EMBL" id="MCK2214020.1"/>
    </source>
</evidence>
<gene>
    <name evidence="2" type="ORF">MF672_009495</name>
</gene>
<feature type="compositionally biased region" description="Basic and acidic residues" evidence="1">
    <location>
        <begin position="53"/>
        <end position="63"/>
    </location>
</feature>
<dbReference type="Proteomes" id="UP001317259">
    <property type="component" value="Unassembled WGS sequence"/>
</dbReference>
<feature type="region of interest" description="Disordered" evidence="1">
    <location>
        <begin position="53"/>
        <end position="79"/>
    </location>
</feature>
<proteinExistence type="predicted"/>
<evidence type="ECO:0000256" key="1">
    <source>
        <dbReference type="SAM" id="MobiDB-lite"/>
    </source>
</evidence>
<name>A0ABT0FPU4_9ACTN</name>
<reference evidence="2 3" key="1">
    <citation type="submission" date="2022-04" db="EMBL/GenBank/DDBJ databases">
        <title>Genome draft of Actinomadura sp. ATCC 31491.</title>
        <authorList>
            <person name="Shi X."/>
            <person name="Du Y."/>
        </authorList>
    </citation>
    <scope>NUCLEOTIDE SEQUENCE [LARGE SCALE GENOMIC DNA]</scope>
    <source>
        <strain evidence="2 3">ATCC 31491</strain>
    </source>
</reference>
<organism evidence="2 3">
    <name type="scientific">Actinomadura luzonensis</name>
    <dbReference type="NCBI Taxonomy" id="2805427"/>
    <lineage>
        <taxon>Bacteria</taxon>
        <taxon>Bacillati</taxon>
        <taxon>Actinomycetota</taxon>
        <taxon>Actinomycetes</taxon>
        <taxon>Streptosporangiales</taxon>
        <taxon>Thermomonosporaceae</taxon>
        <taxon>Actinomadura</taxon>
    </lineage>
</organism>
<sequence>MPLEIDESERSLLFLQSCDSPIVECGRLGEHRSIVRAPSAGMHVLDGTVAPHLDHQPDRHGVEDGIGSDDPGLLTPIAV</sequence>
<keyword evidence="3" id="KW-1185">Reference proteome</keyword>
<dbReference type="RefSeq" id="WP_242373354.1">
    <property type="nucleotide sequence ID" value="NZ_JAKRKC020000001.1"/>
</dbReference>
<evidence type="ECO:0000313" key="3">
    <source>
        <dbReference type="Proteomes" id="UP001317259"/>
    </source>
</evidence>
<accession>A0ABT0FPU4</accession>
<dbReference type="EMBL" id="JAKRKC020000001">
    <property type="protein sequence ID" value="MCK2214020.1"/>
    <property type="molecule type" value="Genomic_DNA"/>
</dbReference>
<protein>
    <submittedName>
        <fullName evidence="2">Uncharacterized protein</fullName>
    </submittedName>
</protein>